<evidence type="ECO:0000256" key="5">
    <source>
        <dbReference type="ARBA" id="ARBA00022853"/>
    </source>
</evidence>
<dbReference type="InterPro" id="IPR039994">
    <property type="entry name" value="NO66-like"/>
</dbReference>
<evidence type="ECO:0000313" key="18">
    <source>
        <dbReference type="Proteomes" id="UP001054837"/>
    </source>
</evidence>
<proteinExistence type="inferred from homology"/>
<feature type="compositionally biased region" description="Acidic residues" evidence="15">
    <location>
        <begin position="71"/>
        <end position="85"/>
    </location>
</feature>
<dbReference type="Proteomes" id="UP001054837">
    <property type="component" value="Unassembled WGS sequence"/>
</dbReference>
<keyword evidence="7 14" id="KW-0560">Oxidoreductase</keyword>
<keyword evidence="4 14" id="KW-0479">Metal-binding</keyword>
<accession>A0AAV4T9V7</accession>
<evidence type="ECO:0000256" key="12">
    <source>
        <dbReference type="ARBA" id="ARBA00025670"/>
    </source>
</evidence>
<keyword evidence="11 14" id="KW-0539">Nucleus</keyword>
<gene>
    <name evidence="17" type="primary">riox1</name>
    <name evidence="17" type="ORF">CDAR_372671</name>
</gene>
<dbReference type="Gene3D" id="2.60.120.650">
    <property type="entry name" value="Cupin"/>
    <property type="match status" value="1"/>
</dbReference>
<comment type="subcellular location">
    <subcellularLocation>
        <location evidence="1 14">Nucleus</location>
    </subcellularLocation>
</comment>
<organism evidence="17 18">
    <name type="scientific">Caerostris darwini</name>
    <dbReference type="NCBI Taxonomy" id="1538125"/>
    <lineage>
        <taxon>Eukaryota</taxon>
        <taxon>Metazoa</taxon>
        <taxon>Ecdysozoa</taxon>
        <taxon>Arthropoda</taxon>
        <taxon>Chelicerata</taxon>
        <taxon>Arachnida</taxon>
        <taxon>Araneae</taxon>
        <taxon>Araneomorphae</taxon>
        <taxon>Entelegynae</taxon>
        <taxon>Araneoidea</taxon>
        <taxon>Araneidae</taxon>
        <taxon>Caerostris</taxon>
    </lineage>
</organism>
<dbReference type="PROSITE" id="PS51184">
    <property type="entry name" value="JMJC"/>
    <property type="match status" value="1"/>
</dbReference>
<dbReference type="SUPFAM" id="SSF51197">
    <property type="entry name" value="Clavaminate synthase-like"/>
    <property type="match status" value="1"/>
</dbReference>
<keyword evidence="10 14" id="KW-0804">Transcription</keyword>
<keyword evidence="5" id="KW-0156">Chromatin regulator</keyword>
<dbReference type="InterPro" id="IPR003347">
    <property type="entry name" value="JmjC_dom"/>
</dbReference>
<feature type="region of interest" description="Disordered" evidence="15">
    <location>
        <begin position="60"/>
        <end position="85"/>
    </location>
</feature>
<evidence type="ECO:0000256" key="6">
    <source>
        <dbReference type="ARBA" id="ARBA00022964"/>
    </source>
</evidence>
<dbReference type="GO" id="GO:0032453">
    <property type="term" value="F:histone H3K4 demethylase activity"/>
    <property type="evidence" value="ECO:0007669"/>
    <property type="project" value="TreeGrafter"/>
</dbReference>
<sequence>MGTSNITLFFPKELESSTSFTEKPTLRRRKLSNKEETIVNTPKQIVKKIKKNTKKVMDVEIEKSTKNGTDGESEEVIPSDEDSDISETKLPAVSIRTIYPENKILKEPERNVSLSRKSMSKKKKMNKRKEITNGTPKQAVKKRKGKNQVFRIEKDEEESSSENDEGVPKFALTTIPCGNEAAVMAVEWILNPVTPADFFEEYFDQQPLHISRSNINFYKGLFCSDTFNKIVKENHLLYGDHIDVLIYKNGMRQPIDLITEKVTSSFLWNAFKDGYSIRFRNPQVYHESLQNLCSLVQEYFSSNVGVNMYLTPAGCQGFPPHFDDIDAFVLQIEGKKIWKLYNSIDENEVLARKSSQDLKEDEIGEPFMEVELKAGDMLYFPRGVIHQAKSAPDVHSLHLTVSTNQLNTWGDLLLDGFIDAVEQATENDVEFRKTVPKDIFDYAGSLSVSANSPERQEFLEKTSSLMHKALDYFSVEHIVDSAALNFMHKSLPPVFTQMEKACSVHGNGAEFKNGKVHLKQNLTLNNKIRFIRKRAVRVLLEFDMSISVLLNICPAFVKIKDLPHEDSDALLTLMQKLYDLGILMTETPIKCSSE</sequence>
<evidence type="ECO:0000256" key="9">
    <source>
        <dbReference type="ARBA" id="ARBA00023015"/>
    </source>
</evidence>
<feature type="domain" description="JmjC" evidence="16">
    <location>
        <begin position="284"/>
        <end position="420"/>
    </location>
</feature>
<dbReference type="GO" id="GO:0005506">
    <property type="term" value="F:iron ion binding"/>
    <property type="evidence" value="ECO:0007669"/>
    <property type="project" value="UniProtKB-UniRule"/>
</dbReference>
<protein>
    <recommendedName>
        <fullName evidence="14">Bifunctional lysine-specific demethylase and histidyl-hydroxylase</fullName>
        <ecNumber evidence="14">1.14.11.27</ecNumber>
    </recommendedName>
</protein>
<keyword evidence="18" id="KW-1185">Reference proteome</keyword>
<evidence type="ECO:0000313" key="17">
    <source>
        <dbReference type="EMBL" id="GIY41994.1"/>
    </source>
</evidence>
<dbReference type="InterPro" id="IPR049043">
    <property type="entry name" value="WHD_RIOX1"/>
</dbReference>
<evidence type="ECO:0000256" key="4">
    <source>
        <dbReference type="ARBA" id="ARBA00022723"/>
    </source>
</evidence>
<keyword evidence="8 14" id="KW-0408">Iron</keyword>
<dbReference type="PANTHER" id="PTHR13096">
    <property type="entry name" value="MINA53 MYC INDUCED NUCLEAR ANTIGEN"/>
    <property type="match status" value="1"/>
</dbReference>
<evidence type="ECO:0000256" key="3">
    <source>
        <dbReference type="ARBA" id="ARBA00022491"/>
    </source>
</evidence>
<evidence type="ECO:0000256" key="11">
    <source>
        <dbReference type="ARBA" id="ARBA00023242"/>
    </source>
</evidence>
<evidence type="ECO:0000256" key="8">
    <source>
        <dbReference type="ARBA" id="ARBA00023004"/>
    </source>
</evidence>
<keyword evidence="3" id="KW-0678">Repressor</keyword>
<dbReference type="Gene3D" id="1.10.10.1500">
    <property type="entry name" value="JmjC domain-containing ribosomal oxygenase (ROX), dimer domain"/>
    <property type="match status" value="1"/>
</dbReference>
<dbReference type="Pfam" id="PF21233">
    <property type="entry name" value="WHD_RIOX1"/>
    <property type="match status" value="1"/>
</dbReference>
<comment type="caution">
    <text evidence="17">The sequence shown here is derived from an EMBL/GenBank/DDBJ whole genome shotgun (WGS) entry which is preliminary data.</text>
</comment>
<evidence type="ECO:0000256" key="15">
    <source>
        <dbReference type="SAM" id="MobiDB-lite"/>
    </source>
</evidence>
<name>A0AAV4T9V7_9ARAC</name>
<comment type="catalytic activity">
    <reaction evidence="13 14">
        <text>N(6),N(6)-dimethyl-L-lysyl(36)-[histone H3] + 2 2-oxoglutarate + 2 O2 = L-lysyl(36)-[histone H3] + 2 formaldehyde + 2 succinate + 2 CO2</text>
        <dbReference type="Rhea" id="RHEA:42032"/>
        <dbReference type="Rhea" id="RHEA-COMP:9785"/>
        <dbReference type="Rhea" id="RHEA-COMP:9787"/>
        <dbReference type="ChEBI" id="CHEBI:15379"/>
        <dbReference type="ChEBI" id="CHEBI:16526"/>
        <dbReference type="ChEBI" id="CHEBI:16810"/>
        <dbReference type="ChEBI" id="CHEBI:16842"/>
        <dbReference type="ChEBI" id="CHEBI:29969"/>
        <dbReference type="ChEBI" id="CHEBI:30031"/>
        <dbReference type="ChEBI" id="CHEBI:61976"/>
        <dbReference type="EC" id="1.14.11.27"/>
    </reaction>
</comment>
<comment type="cofactor">
    <cofactor evidence="14">
        <name>Fe(2+)</name>
        <dbReference type="ChEBI" id="CHEBI:29033"/>
    </cofactor>
    <text evidence="14">Binds 1 Fe(2+) ion per subunit.</text>
</comment>
<dbReference type="AlphaFoldDB" id="A0AAV4T9V7"/>
<keyword evidence="9 14" id="KW-0805">Transcription regulation</keyword>
<dbReference type="Pfam" id="PF08007">
    <property type="entry name" value="JmjC_2"/>
    <property type="match status" value="1"/>
</dbReference>
<evidence type="ECO:0000256" key="14">
    <source>
        <dbReference type="RuleBase" id="RU366061"/>
    </source>
</evidence>
<reference evidence="17 18" key="1">
    <citation type="submission" date="2021-06" db="EMBL/GenBank/DDBJ databases">
        <title>Caerostris darwini draft genome.</title>
        <authorList>
            <person name="Kono N."/>
            <person name="Arakawa K."/>
        </authorList>
    </citation>
    <scope>NUCLEOTIDE SEQUENCE [LARGE SCALE GENOMIC DNA]</scope>
</reference>
<dbReference type="EC" id="1.14.11.27" evidence="14"/>
<evidence type="ECO:0000256" key="2">
    <source>
        <dbReference type="ARBA" id="ARBA00010309"/>
    </source>
</evidence>
<dbReference type="GO" id="GO:0140680">
    <property type="term" value="F:histone H3K36me/H3K36me2 demethylase activity"/>
    <property type="evidence" value="ECO:0007669"/>
    <property type="project" value="UniProtKB-EC"/>
</dbReference>
<evidence type="ECO:0000256" key="13">
    <source>
        <dbReference type="ARBA" id="ARBA00047915"/>
    </source>
</evidence>
<dbReference type="EMBL" id="BPLQ01009134">
    <property type="protein sequence ID" value="GIY41994.1"/>
    <property type="molecule type" value="Genomic_DNA"/>
</dbReference>
<comment type="function">
    <text evidence="12">Oxygenase that can act as both a histone lysine demethylase and a ribosomal histidine hydroxylase. Specifically demethylates 'Lys-4' (H3K4me) and 'Lys-36' (H3K36me) of histone H3, thereby playing a central role in histone code.</text>
</comment>
<evidence type="ECO:0000256" key="1">
    <source>
        <dbReference type="ARBA" id="ARBA00004123"/>
    </source>
</evidence>
<evidence type="ECO:0000259" key="16">
    <source>
        <dbReference type="PROSITE" id="PS51184"/>
    </source>
</evidence>
<evidence type="ECO:0000256" key="7">
    <source>
        <dbReference type="ARBA" id="ARBA00023002"/>
    </source>
</evidence>
<dbReference type="PANTHER" id="PTHR13096:SF8">
    <property type="entry name" value="RIBOSOMAL OXYGENASE 1"/>
    <property type="match status" value="1"/>
</dbReference>
<evidence type="ECO:0000256" key="10">
    <source>
        <dbReference type="ARBA" id="ARBA00023163"/>
    </source>
</evidence>
<dbReference type="GO" id="GO:0005730">
    <property type="term" value="C:nucleolus"/>
    <property type="evidence" value="ECO:0007669"/>
    <property type="project" value="TreeGrafter"/>
</dbReference>
<dbReference type="Gene3D" id="3.90.930.40">
    <property type="match status" value="2"/>
</dbReference>
<comment type="similarity">
    <text evidence="2">Belongs to the ROX family. NO66 subfamily.</text>
</comment>
<keyword evidence="6 14" id="KW-0223">Dioxygenase</keyword>
<feature type="region of interest" description="Disordered" evidence="15">
    <location>
        <begin position="110"/>
        <end position="147"/>
    </location>
</feature>
<feature type="compositionally biased region" description="Basic residues" evidence="15">
    <location>
        <begin position="118"/>
        <end position="127"/>
    </location>
</feature>